<feature type="compositionally biased region" description="Low complexity" evidence="9">
    <location>
        <begin position="884"/>
        <end position="928"/>
    </location>
</feature>
<evidence type="ECO:0000256" key="2">
    <source>
        <dbReference type="ARBA" id="ARBA00004496"/>
    </source>
</evidence>
<keyword evidence="3" id="KW-0963">Cytoplasm</keyword>
<evidence type="ECO:0000256" key="5">
    <source>
        <dbReference type="ARBA" id="ARBA00022679"/>
    </source>
</evidence>
<dbReference type="GO" id="GO:0005737">
    <property type="term" value="C:cytoplasm"/>
    <property type="evidence" value="ECO:0007669"/>
    <property type="project" value="UniProtKB-SubCell"/>
</dbReference>
<protein>
    <recommendedName>
        <fullName evidence="10">SET domain-containing protein</fullName>
    </recommendedName>
</protein>
<dbReference type="GO" id="GO:0032259">
    <property type="term" value="P:methylation"/>
    <property type="evidence" value="ECO:0007669"/>
    <property type="project" value="UniProtKB-KW"/>
</dbReference>
<dbReference type="Gene3D" id="2.170.270.10">
    <property type="entry name" value="SET domain"/>
    <property type="match status" value="1"/>
</dbReference>
<feature type="compositionally biased region" description="Low complexity" evidence="9">
    <location>
        <begin position="834"/>
        <end position="875"/>
    </location>
</feature>
<dbReference type="Pfam" id="PF00856">
    <property type="entry name" value="SET"/>
    <property type="match status" value="1"/>
</dbReference>
<organism evidence="11 12">
    <name type="scientific">Schistosoma margrebowiei</name>
    <dbReference type="NCBI Taxonomy" id="48269"/>
    <lineage>
        <taxon>Eukaryota</taxon>
        <taxon>Metazoa</taxon>
        <taxon>Spiralia</taxon>
        <taxon>Lophotrochozoa</taxon>
        <taxon>Platyhelminthes</taxon>
        <taxon>Trematoda</taxon>
        <taxon>Digenea</taxon>
        <taxon>Strigeidida</taxon>
        <taxon>Schistosomatoidea</taxon>
        <taxon>Schistosomatidae</taxon>
        <taxon>Schistosoma</taxon>
    </lineage>
</organism>
<accession>A0AA85AKY0</accession>
<reference evidence="12" key="1">
    <citation type="submission" date="2023-11" db="UniProtKB">
        <authorList>
            <consortium name="WormBaseParasite"/>
        </authorList>
    </citation>
    <scope>IDENTIFICATION</scope>
</reference>
<dbReference type="PANTHER" id="PTHR46165:SF2">
    <property type="entry name" value="SET AND MYND DOMAIN-CONTAINING PROTEIN 4"/>
    <property type="match status" value="1"/>
</dbReference>
<feature type="compositionally biased region" description="Low complexity" evidence="9">
    <location>
        <begin position="935"/>
        <end position="959"/>
    </location>
</feature>
<dbReference type="InterPro" id="IPR001214">
    <property type="entry name" value="SET_dom"/>
</dbReference>
<evidence type="ECO:0000256" key="3">
    <source>
        <dbReference type="ARBA" id="ARBA00022490"/>
    </source>
</evidence>
<feature type="domain" description="SET" evidence="10">
    <location>
        <begin position="278"/>
        <end position="604"/>
    </location>
</feature>
<dbReference type="SUPFAM" id="SSF82199">
    <property type="entry name" value="SET domain"/>
    <property type="match status" value="1"/>
</dbReference>
<evidence type="ECO:0000259" key="10">
    <source>
        <dbReference type="PROSITE" id="PS50280"/>
    </source>
</evidence>
<name>A0AA85AKY0_9TREM</name>
<proteinExistence type="predicted"/>
<dbReference type="GO" id="GO:0005634">
    <property type="term" value="C:nucleus"/>
    <property type="evidence" value="ECO:0007669"/>
    <property type="project" value="UniProtKB-SubCell"/>
</dbReference>
<dbReference type="WBParaSite" id="SMRG1_91540.1">
    <property type="protein sequence ID" value="SMRG1_91540.1"/>
    <property type="gene ID" value="SMRG1_91540"/>
</dbReference>
<evidence type="ECO:0000256" key="1">
    <source>
        <dbReference type="ARBA" id="ARBA00004123"/>
    </source>
</evidence>
<dbReference type="PANTHER" id="PTHR46165">
    <property type="entry name" value="SET AND MYND DOMAIN-CONTAINING PROTEIN 4"/>
    <property type="match status" value="1"/>
</dbReference>
<evidence type="ECO:0000256" key="8">
    <source>
        <dbReference type="ARBA" id="ARBA00048985"/>
    </source>
</evidence>
<keyword evidence="7" id="KW-0539">Nucleus</keyword>
<evidence type="ECO:0000256" key="4">
    <source>
        <dbReference type="ARBA" id="ARBA00022603"/>
    </source>
</evidence>
<dbReference type="GO" id="GO:0042826">
    <property type="term" value="F:histone deacetylase binding"/>
    <property type="evidence" value="ECO:0007669"/>
    <property type="project" value="TreeGrafter"/>
</dbReference>
<sequence>MDTDIDHHHHHIKSIEFNNVSTIWTKLISNELNYVQNNPKLFTYLLNKQNIHNNDLIKNLALQANSTQLSASFYYRIVNYINKNATNDLRRIISFINEFDKGNICMKSTKKAQHYRKLGNDLFKQGNLNASATAYRTGLLHAPNAYFMSSTSQNDEFCLEGALLHGNLSVVLAHQQLWSSCLESVLTALELHLNVTNIQNCSNNSPVIRLKTRFDQCCKHLNLPTLIEWNSTLTSYKLLEIHTKLISLLNENKNNVKNHWDIPTPKYDHNLLYHGLSNGVRIDTNHEKGRHIIATESFEPGDIIAVEPAGGWAANRNAHSYDNDNNDRNTFEYLLLLPSQRMNQCLKCFNQLNSVGFVCPYCCDAAYCELSNRTGCNSYCAKISNPSYLFRDFQQPAWHLAECRFMFLLNSIGLGHLCFRLAWLRQRYHHPSSDEIINENNSYFTTDQLIEHFTNFHVDELFEYALTGWLISKLLSYNSNNDNNKTNSQSTNNELIQGLWCFDTLRRLQCNAHAITEIQVSDPDIQTWLPSDQINVNDVNDRKLIYPLICKLQQIRIATGLFPCVSLLNHSCDPNTIHDFQNSYLILRCLKPILPNTEVFHCYGPHYLHYPSSVQRVTLLQQQYFFICHCEHCDKSVQSSSSSSSSTLSKDQQMSIVPTKEMLNSWKDAVDNLLQIPWQPIQSLENLKNSIQIIHNIATMNSTISWWPLDNNLGNLYNTLGRQYLIQSIFLKKHTKFNLKQTNWLFIQNIGLWCLYKSIQWVQLQFGIISCEYLWELINYFNLFIHCFNQLNTTTTTITPPPTITNTTIPTPATPLPLPTTTAMPITNTPPPTITTVTTTTTTTPTTNTTTPTPATPLPTTTVTTPSTSTTTTPTPATPPPLPTTTVTTPTTSTTTTNNNTALTTTNNTPTPPTTTTNTPPTTTLTTNTPPPTTPITTTPTNTNTTISNDNNNDTNNTNNSNDYFYEEFIKFNEELIKLQMDSIIFKDHESILSEIIHISTILYGSDKTHMIMNKFLHI</sequence>
<dbReference type="InterPro" id="IPR052097">
    <property type="entry name" value="SET-MYND_domain_protein"/>
</dbReference>
<dbReference type="InterPro" id="IPR011990">
    <property type="entry name" value="TPR-like_helical_dom_sf"/>
</dbReference>
<evidence type="ECO:0000256" key="9">
    <source>
        <dbReference type="SAM" id="MobiDB-lite"/>
    </source>
</evidence>
<dbReference type="AlphaFoldDB" id="A0AA85AKY0"/>
<comment type="subcellular location">
    <subcellularLocation>
        <location evidence="2">Cytoplasm</location>
    </subcellularLocation>
    <subcellularLocation>
        <location evidence="1">Nucleus</location>
    </subcellularLocation>
</comment>
<evidence type="ECO:0000256" key="6">
    <source>
        <dbReference type="ARBA" id="ARBA00022691"/>
    </source>
</evidence>
<comment type="catalytic activity">
    <reaction evidence="8">
        <text>L-lysyl-[protein] + S-adenosyl-L-methionine = N(6)-methyl-L-lysyl-[protein] + S-adenosyl-L-homocysteine + H(+)</text>
        <dbReference type="Rhea" id="RHEA:51736"/>
        <dbReference type="Rhea" id="RHEA-COMP:9752"/>
        <dbReference type="Rhea" id="RHEA-COMP:13053"/>
        <dbReference type="ChEBI" id="CHEBI:15378"/>
        <dbReference type="ChEBI" id="CHEBI:29969"/>
        <dbReference type="ChEBI" id="CHEBI:57856"/>
        <dbReference type="ChEBI" id="CHEBI:59789"/>
        <dbReference type="ChEBI" id="CHEBI:61929"/>
    </reaction>
</comment>
<dbReference type="InterPro" id="IPR046341">
    <property type="entry name" value="SET_dom_sf"/>
</dbReference>
<dbReference type="Gene3D" id="1.25.40.10">
    <property type="entry name" value="Tetratricopeptide repeat domain"/>
    <property type="match status" value="2"/>
</dbReference>
<dbReference type="SUPFAM" id="SSF48452">
    <property type="entry name" value="TPR-like"/>
    <property type="match status" value="1"/>
</dbReference>
<dbReference type="GO" id="GO:0008168">
    <property type="term" value="F:methyltransferase activity"/>
    <property type="evidence" value="ECO:0007669"/>
    <property type="project" value="UniProtKB-KW"/>
</dbReference>
<dbReference type="InterPro" id="IPR044421">
    <property type="entry name" value="SMYD4_SET"/>
</dbReference>
<dbReference type="CDD" id="cd10536">
    <property type="entry name" value="SET_SMYD4"/>
    <property type="match status" value="1"/>
</dbReference>
<evidence type="ECO:0000313" key="11">
    <source>
        <dbReference type="Proteomes" id="UP000050790"/>
    </source>
</evidence>
<evidence type="ECO:0000256" key="7">
    <source>
        <dbReference type="ARBA" id="ARBA00023242"/>
    </source>
</evidence>
<dbReference type="Proteomes" id="UP000050790">
    <property type="component" value="Unassembled WGS sequence"/>
</dbReference>
<evidence type="ECO:0000313" key="12">
    <source>
        <dbReference type="WBParaSite" id="SMRG1_91540.1"/>
    </source>
</evidence>
<keyword evidence="5" id="KW-0808">Transferase</keyword>
<keyword evidence="6" id="KW-0949">S-adenosyl-L-methionine</keyword>
<keyword evidence="4" id="KW-0489">Methyltransferase</keyword>
<feature type="region of interest" description="Disordered" evidence="9">
    <location>
        <begin position="822"/>
        <end position="959"/>
    </location>
</feature>
<dbReference type="PROSITE" id="PS50280">
    <property type="entry name" value="SET"/>
    <property type="match status" value="1"/>
</dbReference>